<organism evidence="2 3">
    <name type="scientific">Arthrobacter deserti</name>
    <dbReference type="NCBI Taxonomy" id="1742687"/>
    <lineage>
        <taxon>Bacteria</taxon>
        <taxon>Bacillati</taxon>
        <taxon>Actinomycetota</taxon>
        <taxon>Actinomycetes</taxon>
        <taxon>Micrococcales</taxon>
        <taxon>Micrococcaceae</taxon>
        <taxon>Arthrobacter</taxon>
    </lineage>
</organism>
<accession>A0ABX1JUQ7</accession>
<feature type="non-terminal residue" evidence="2">
    <location>
        <position position="1"/>
    </location>
</feature>
<evidence type="ECO:0000259" key="1">
    <source>
        <dbReference type="PROSITE" id="PS51078"/>
    </source>
</evidence>
<dbReference type="EMBL" id="JAAZSR010000380">
    <property type="protein sequence ID" value="NKX52031.1"/>
    <property type="molecule type" value="Genomic_DNA"/>
</dbReference>
<name>A0ABX1JUQ7_9MICC</name>
<sequence>RYCVGSLVWELAQHSSIQLHLRHAAQVHLTRLYDASGENIFLGVMTTEAPETAEAMNVGHVRGPKSARTNAQEGRVFPLLTTAMGVALTAAQSASWRDQILRRMGPRGLTAFGGGAGEARGVLEQWHRRGYVVQVGEGGVAIAAPILSGEGYPSAAVEMVMAPERWDERRLAHLVRAAAGAIARDLQRDA</sequence>
<evidence type="ECO:0000313" key="2">
    <source>
        <dbReference type="EMBL" id="NKX52031.1"/>
    </source>
</evidence>
<dbReference type="PANTHER" id="PTHR30136">
    <property type="entry name" value="HELIX-TURN-HELIX TRANSCRIPTIONAL REGULATOR, ICLR FAMILY"/>
    <property type="match status" value="1"/>
</dbReference>
<proteinExistence type="predicted"/>
<dbReference type="Gene3D" id="3.30.450.40">
    <property type="match status" value="1"/>
</dbReference>
<dbReference type="Pfam" id="PF01614">
    <property type="entry name" value="IclR_C"/>
    <property type="match status" value="1"/>
</dbReference>
<dbReference type="InterPro" id="IPR029016">
    <property type="entry name" value="GAF-like_dom_sf"/>
</dbReference>
<feature type="domain" description="IclR-ED" evidence="1">
    <location>
        <begin position="7"/>
        <end position="190"/>
    </location>
</feature>
<gene>
    <name evidence="2" type="ORF">HER39_15945</name>
</gene>
<dbReference type="SUPFAM" id="SSF55781">
    <property type="entry name" value="GAF domain-like"/>
    <property type="match status" value="1"/>
</dbReference>
<protein>
    <recommendedName>
        <fullName evidence="1">IclR-ED domain-containing protein</fullName>
    </recommendedName>
</protein>
<evidence type="ECO:0000313" key="3">
    <source>
        <dbReference type="Proteomes" id="UP000523795"/>
    </source>
</evidence>
<comment type="caution">
    <text evidence="2">The sequence shown here is derived from an EMBL/GenBank/DDBJ whole genome shotgun (WGS) entry which is preliminary data.</text>
</comment>
<dbReference type="Proteomes" id="UP000523795">
    <property type="component" value="Unassembled WGS sequence"/>
</dbReference>
<dbReference type="PANTHER" id="PTHR30136:SF24">
    <property type="entry name" value="HTH-TYPE TRANSCRIPTIONAL REPRESSOR ALLR"/>
    <property type="match status" value="1"/>
</dbReference>
<dbReference type="InterPro" id="IPR050707">
    <property type="entry name" value="HTH_MetabolicPath_Reg"/>
</dbReference>
<reference evidence="2 3" key="1">
    <citation type="submission" date="2020-04" db="EMBL/GenBank/DDBJ databases">
        <authorList>
            <person name="Liu S."/>
        </authorList>
    </citation>
    <scope>NUCLEOTIDE SEQUENCE [LARGE SCALE GENOMIC DNA]</scope>
    <source>
        <strain evidence="2 3">CGMCC 1.15091</strain>
    </source>
</reference>
<dbReference type="PROSITE" id="PS51078">
    <property type="entry name" value="ICLR_ED"/>
    <property type="match status" value="1"/>
</dbReference>
<dbReference type="InterPro" id="IPR014757">
    <property type="entry name" value="Tscrpt_reg_IclR_C"/>
</dbReference>
<keyword evidence="3" id="KW-1185">Reference proteome</keyword>